<evidence type="ECO:0000256" key="1">
    <source>
        <dbReference type="SAM" id="Coils"/>
    </source>
</evidence>
<organism evidence="2">
    <name type="scientific">Cacopsylla melanoneura</name>
    <dbReference type="NCBI Taxonomy" id="428564"/>
    <lineage>
        <taxon>Eukaryota</taxon>
        <taxon>Metazoa</taxon>
        <taxon>Ecdysozoa</taxon>
        <taxon>Arthropoda</taxon>
        <taxon>Hexapoda</taxon>
        <taxon>Insecta</taxon>
        <taxon>Pterygota</taxon>
        <taxon>Neoptera</taxon>
        <taxon>Paraneoptera</taxon>
        <taxon>Hemiptera</taxon>
        <taxon>Sternorrhyncha</taxon>
        <taxon>Psylloidea</taxon>
        <taxon>Psyllidae</taxon>
        <taxon>Psyllinae</taxon>
        <taxon>Cacopsylla</taxon>
    </lineage>
</organism>
<keyword evidence="1" id="KW-0175">Coiled coil</keyword>
<feature type="coiled-coil region" evidence="1">
    <location>
        <begin position="100"/>
        <end position="151"/>
    </location>
</feature>
<dbReference type="EMBL" id="HBUF01053805">
    <property type="protein sequence ID" value="CAG6622965.1"/>
    <property type="molecule type" value="Transcribed_RNA"/>
</dbReference>
<dbReference type="AlphaFoldDB" id="A0A8D8MGK4"/>
<accession>A0A8D8MGK4</accession>
<proteinExistence type="predicted"/>
<protein>
    <submittedName>
        <fullName evidence="2">Uncharacterized protein</fullName>
    </submittedName>
</protein>
<evidence type="ECO:0000313" key="2">
    <source>
        <dbReference type="EMBL" id="CAG6622966.1"/>
    </source>
</evidence>
<sequence length="151" mass="17361">MESCDRCVKLTTKVESLTAQNKKILELLKVLNAAKKHKEQLIDSTLEFIKSKDEDYKKEKIKIKELAIRVKTTTTESVLRNVPKQIDECSALYIQKSTELQNYAQAVEMARVAKMELETKTLELDGNRMYVKQLIADAAQEREKNKLLNGE</sequence>
<name>A0A8D8MGK4_9HEMI</name>
<dbReference type="EMBL" id="HBUF01053806">
    <property type="protein sequence ID" value="CAG6622966.1"/>
    <property type="molecule type" value="Transcribed_RNA"/>
</dbReference>
<reference evidence="2" key="1">
    <citation type="submission" date="2021-05" db="EMBL/GenBank/DDBJ databases">
        <authorList>
            <person name="Alioto T."/>
            <person name="Alioto T."/>
            <person name="Gomez Garrido J."/>
        </authorList>
    </citation>
    <scope>NUCLEOTIDE SEQUENCE</scope>
</reference>